<dbReference type="Proteomes" id="UP001412239">
    <property type="component" value="Unassembled WGS sequence"/>
</dbReference>
<dbReference type="PANTHER" id="PTHR12145">
    <property type="entry name" value="MANNAN ENDO-1,6-ALPHA-MANNOSIDASE DCW1"/>
    <property type="match status" value="1"/>
</dbReference>
<dbReference type="EMBL" id="LN891179">
    <property type="protein sequence ID" value="CUS07736.1"/>
    <property type="molecule type" value="Genomic_DNA"/>
</dbReference>
<keyword evidence="9" id="KW-0326">Glycosidase</keyword>
<keyword evidence="5" id="KW-0732">Signal</keyword>
<dbReference type="GO" id="GO:0009272">
    <property type="term" value="P:fungal-type cell wall biogenesis"/>
    <property type="evidence" value="ECO:0007669"/>
    <property type="project" value="TreeGrafter"/>
</dbReference>
<dbReference type="PANTHER" id="PTHR12145:SF36">
    <property type="entry name" value="MANNAN ENDO-1,6-ALPHA-MANNOSIDASE DCW1"/>
    <property type="match status" value="1"/>
</dbReference>
<evidence type="ECO:0000313" key="11">
    <source>
        <dbReference type="EMBL" id="CUS07736.1"/>
    </source>
</evidence>
<evidence type="ECO:0000256" key="3">
    <source>
        <dbReference type="ARBA" id="ARBA00009699"/>
    </source>
</evidence>
<evidence type="ECO:0000256" key="8">
    <source>
        <dbReference type="ARBA" id="ARBA00023180"/>
    </source>
</evidence>
<name>A0A292PJS6_9PEZI</name>
<evidence type="ECO:0000256" key="7">
    <source>
        <dbReference type="ARBA" id="ARBA00023136"/>
    </source>
</evidence>
<dbReference type="AlphaFoldDB" id="A0A292PJS6"/>
<feature type="region of interest" description="Disordered" evidence="10">
    <location>
        <begin position="382"/>
        <end position="406"/>
    </location>
</feature>
<gene>
    <name evidence="11" type="ORF">GSTUAT00008144001</name>
</gene>
<dbReference type="InterPro" id="IPR008928">
    <property type="entry name" value="6-hairpin_glycosidase_sf"/>
</dbReference>
<protein>
    <recommendedName>
        <fullName evidence="4">mannan endo-1,6-alpha-mannosidase</fullName>
        <ecNumber evidence="4">3.2.1.101</ecNumber>
    </recommendedName>
</protein>
<keyword evidence="7" id="KW-0472">Membrane</keyword>
<dbReference type="SUPFAM" id="SSF48208">
    <property type="entry name" value="Six-hairpin glycosidases"/>
    <property type="match status" value="1"/>
</dbReference>
<dbReference type="FunFam" id="1.50.10.20:FF:000006">
    <property type="entry name" value="Mannan endo-1,6-alpha-mannosidase"/>
    <property type="match status" value="1"/>
</dbReference>
<sequence>MGVSYVEKGAHTRFTPASAIRPCIGDGNGVTKVTRDGNRGFSFLSAAALASVSEVAGKVAFKMMQFYPDYWAYTGDASYNPTTSVAILHQVGPDKNFMPPNQSQSLGNDDQCFWALTTMSAAEKRFPNPPDNLPQWLSLTQAVFNTQAARWDRGSCGGGLRWQIIPLHSGYAYKNTISTGCFFQLGTRLARYTGNATYAEWAEKTFDWTYNVLGRGDGNEELLGINCLQWSYNAGMYMAGAAYMYNFTNGAGKWKPRIQGILNGTLQDFFTEPPVGPEHIMYEVTCEPCLTCNVDQRSFKAYPSRFMGLTVKMAPFTKDAIMPVLYTSAASAAKQCSYGEDQNTCGQKWYTNEWDKLWGVGEQISALEVILSTLVDTLDPPVTQAKGGTSKGDPAAGGGGSGIRYNGKDGRGGGVYGWVNSKGEFVPHTPDKKDRVGSIVLTVVTFKDFVEAQLELSRSSDLLNPPAILSLPLLLLLGMLFKVPEQRAKVHPDPVVGE</sequence>
<dbReference type="GO" id="GO:0008496">
    <property type="term" value="F:mannan endo-1,6-alpha-mannosidase activity"/>
    <property type="evidence" value="ECO:0007669"/>
    <property type="project" value="UniProtKB-EC"/>
</dbReference>
<evidence type="ECO:0000256" key="6">
    <source>
        <dbReference type="ARBA" id="ARBA00022801"/>
    </source>
</evidence>
<dbReference type="Gene3D" id="1.50.10.20">
    <property type="match status" value="1"/>
</dbReference>
<keyword evidence="12" id="KW-1185">Reference proteome</keyword>
<keyword evidence="6" id="KW-0378">Hydrolase</keyword>
<keyword evidence="8" id="KW-0325">Glycoprotein</keyword>
<evidence type="ECO:0000313" key="12">
    <source>
        <dbReference type="Proteomes" id="UP001412239"/>
    </source>
</evidence>
<dbReference type="GO" id="GO:0012505">
    <property type="term" value="C:endomembrane system"/>
    <property type="evidence" value="ECO:0007669"/>
    <property type="project" value="UniProtKB-SubCell"/>
</dbReference>
<evidence type="ECO:0000256" key="4">
    <source>
        <dbReference type="ARBA" id="ARBA00012350"/>
    </source>
</evidence>
<evidence type="ECO:0000256" key="2">
    <source>
        <dbReference type="ARBA" id="ARBA00004308"/>
    </source>
</evidence>
<organism evidence="11 12">
    <name type="scientific">Tuber aestivum</name>
    <name type="common">summer truffle</name>
    <dbReference type="NCBI Taxonomy" id="59557"/>
    <lineage>
        <taxon>Eukaryota</taxon>
        <taxon>Fungi</taxon>
        <taxon>Dikarya</taxon>
        <taxon>Ascomycota</taxon>
        <taxon>Pezizomycotina</taxon>
        <taxon>Pezizomycetes</taxon>
        <taxon>Pezizales</taxon>
        <taxon>Tuberaceae</taxon>
        <taxon>Tuber</taxon>
    </lineage>
</organism>
<proteinExistence type="inferred from homology"/>
<dbReference type="Pfam" id="PF03663">
    <property type="entry name" value="Glyco_hydro_76"/>
    <property type="match status" value="1"/>
</dbReference>
<evidence type="ECO:0000256" key="9">
    <source>
        <dbReference type="ARBA" id="ARBA00023295"/>
    </source>
</evidence>
<dbReference type="InterPro" id="IPR005198">
    <property type="entry name" value="Glyco_hydro_76"/>
</dbReference>
<dbReference type="InterPro" id="IPR014480">
    <property type="entry name" value="Mannan-1_6-alpha_mannosidase"/>
</dbReference>
<dbReference type="GO" id="GO:0016052">
    <property type="term" value="P:carbohydrate catabolic process"/>
    <property type="evidence" value="ECO:0007669"/>
    <property type="project" value="InterPro"/>
</dbReference>
<dbReference type="EC" id="3.2.1.101" evidence="4"/>
<evidence type="ECO:0000256" key="10">
    <source>
        <dbReference type="SAM" id="MobiDB-lite"/>
    </source>
</evidence>
<evidence type="ECO:0000256" key="1">
    <source>
        <dbReference type="ARBA" id="ARBA00001452"/>
    </source>
</evidence>
<evidence type="ECO:0000256" key="5">
    <source>
        <dbReference type="ARBA" id="ARBA00022729"/>
    </source>
</evidence>
<reference evidence="11" key="1">
    <citation type="submission" date="2015-10" db="EMBL/GenBank/DDBJ databases">
        <authorList>
            <person name="Regsiter A."/>
            <person name="william w."/>
        </authorList>
    </citation>
    <scope>NUCLEOTIDE SEQUENCE</scope>
    <source>
        <strain evidence="11">Montdore</strain>
    </source>
</reference>
<comment type="catalytic activity">
    <reaction evidence="1">
        <text>Random hydrolysis of (1-&gt;6)-alpha-D-mannosidic linkages in unbranched (1-&gt;6)-mannans.</text>
        <dbReference type="EC" id="3.2.1.101"/>
    </reaction>
</comment>
<accession>A0A292PJS6</accession>
<comment type="subcellular location">
    <subcellularLocation>
        <location evidence="2">Endomembrane system</location>
    </subcellularLocation>
</comment>
<comment type="similarity">
    <text evidence="3">Belongs to the glycosyl hydrolase 76 family.</text>
</comment>